<proteinExistence type="predicted"/>
<dbReference type="InterPro" id="IPR001296">
    <property type="entry name" value="Glyco_trans_1"/>
</dbReference>
<feature type="domain" description="Glycosyl transferase family 1" evidence="1">
    <location>
        <begin position="209"/>
        <end position="338"/>
    </location>
</feature>
<dbReference type="PANTHER" id="PTHR12526:SF630">
    <property type="entry name" value="GLYCOSYLTRANSFERASE"/>
    <property type="match status" value="1"/>
</dbReference>
<protein>
    <recommendedName>
        <fullName evidence="1">Glycosyl transferase family 1 domain-containing protein</fullName>
    </recommendedName>
</protein>
<gene>
    <name evidence="2" type="ORF">DDV96_04240</name>
</gene>
<dbReference type="SUPFAM" id="SSF53756">
    <property type="entry name" value="UDP-Glycosyltransferase/glycogen phosphorylase"/>
    <property type="match status" value="1"/>
</dbReference>
<dbReference type="PANTHER" id="PTHR12526">
    <property type="entry name" value="GLYCOSYLTRANSFERASE"/>
    <property type="match status" value="1"/>
</dbReference>
<keyword evidence="3" id="KW-1185">Reference proteome</keyword>
<reference evidence="2 3" key="1">
    <citation type="submission" date="2018-04" db="EMBL/GenBank/DDBJ databases">
        <title>Marixanthomonas spongiae HN-E44 sp. nov., isolated from a marine sponge.</title>
        <authorList>
            <person name="Luo L."/>
            <person name="Zhuang L."/>
        </authorList>
    </citation>
    <scope>NUCLEOTIDE SEQUENCE [LARGE SCALE GENOMIC DNA]</scope>
    <source>
        <strain evidence="2 3">HN-E44</strain>
    </source>
</reference>
<sequence length="389" mass="44196">MPKHLSTHTSLLVVSDTAMCQKDSEILAFEPVVRELEAMLALFAHITWIGFNQPDKLGRVPFKALPSKRIRPILLDTVGGPRSKDKMAILKNYPKMYAVIHNEIKKHPVVHSRAPSNPAYIAMWLSKNYPNKRFWFKYAGNWTEPAPFFYRLQRHKLKTLGDNSVVTVNGQWEQQPNNVIAFDNPCLDENDREAGKKCVDDKTLGQEINYCFVGGLNENKGIFLLLEAFSTLKTAGFKGLLHIIGDGPLWEQVQEKVEALSTNIILHGSLPREEVYALYKKCHFLILPSKSEGFPKVISEAMNFGCMPIVSNVSCVDQYIADGENGFLIDPLSVAQLQQCLVKTQTMTETAFKKAIVYNYRMAARFTYSHYNEQIQRKILTNKELPPSR</sequence>
<dbReference type="Proteomes" id="UP000245962">
    <property type="component" value="Unassembled WGS sequence"/>
</dbReference>
<name>A0A2U0I5V3_9FLAO</name>
<dbReference type="OrthoDB" id="1395864at2"/>
<dbReference type="Pfam" id="PF00534">
    <property type="entry name" value="Glycos_transf_1"/>
    <property type="match status" value="1"/>
</dbReference>
<dbReference type="EMBL" id="QEHR01000002">
    <property type="protein sequence ID" value="PVW16472.1"/>
    <property type="molecule type" value="Genomic_DNA"/>
</dbReference>
<dbReference type="CDD" id="cd03801">
    <property type="entry name" value="GT4_PimA-like"/>
    <property type="match status" value="1"/>
</dbReference>
<evidence type="ECO:0000259" key="1">
    <source>
        <dbReference type="Pfam" id="PF00534"/>
    </source>
</evidence>
<comment type="caution">
    <text evidence="2">The sequence shown here is derived from an EMBL/GenBank/DDBJ whole genome shotgun (WGS) entry which is preliminary data.</text>
</comment>
<organism evidence="2 3">
    <name type="scientific">Marixanthomonas spongiae</name>
    <dbReference type="NCBI Taxonomy" id="2174845"/>
    <lineage>
        <taxon>Bacteria</taxon>
        <taxon>Pseudomonadati</taxon>
        <taxon>Bacteroidota</taxon>
        <taxon>Flavobacteriia</taxon>
        <taxon>Flavobacteriales</taxon>
        <taxon>Flavobacteriaceae</taxon>
        <taxon>Marixanthomonas</taxon>
    </lineage>
</organism>
<evidence type="ECO:0000313" key="3">
    <source>
        <dbReference type="Proteomes" id="UP000245962"/>
    </source>
</evidence>
<accession>A0A2U0I5V3</accession>
<dbReference type="GO" id="GO:0016757">
    <property type="term" value="F:glycosyltransferase activity"/>
    <property type="evidence" value="ECO:0007669"/>
    <property type="project" value="InterPro"/>
</dbReference>
<dbReference type="AlphaFoldDB" id="A0A2U0I5V3"/>
<dbReference type="RefSeq" id="WP_116693485.1">
    <property type="nucleotide sequence ID" value="NZ_QEHR01000002.1"/>
</dbReference>
<evidence type="ECO:0000313" key="2">
    <source>
        <dbReference type="EMBL" id="PVW16472.1"/>
    </source>
</evidence>
<dbReference type="Gene3D" id="3.40.50.2000">
    <property type="entry name" value="Glycogen Phosphorylase B"/>
    <property type="match status" value="1"/>
</dbReference>